<reference evidence="20 21" key="1">
    <citation type="submission" date="2020-02" db="EMBL/GenBank/DDBJ databases">
        <title>Genome sequences of Thiorhodococcus mannitoliphagus and Thiorhodococcus minor, purple sulfur photosynthetic bacteria in the gammaproteobacterial family, Chromatiaceae.</title>
        <authorList>
            <person name="Aviles F.A."/>
            <person name="Meyer T.E."/>
            <person name="Kyndt J.A."/>
        </authorList>
    </citation>
    <scope>NUCLEOTIDE SEQUENCE [LARGE SCALE GENOMIC DNA]</scope>
    <source>
        <strain evidence="20 21">DSM 11518</strain>
    </source>
</reference>
<feature type="transmembrane region" description="Helical" evidence="15">
    <location>
        <begin position="227"/>
        <end position="250"/>
    </location>
</feature>
<organism evidence="20 21">
    <name type="scientific">Thiorhodococcus minor</name>
    <dbReference type="NCBI Taxonomy" id="57489"/>
    <lineage>
        <taxon>Bacteria</taxon>
        <taxon>Pseudomonadati</taxon>
        <taxon>Pseudomonadota</taxon>
        <taxon>Gammaproteobacteria</taxon>
        <taxon>Chromatiales</taxon>
        <taxon>Chromatiaceae</taxon>
        <taxon>Thiorhodococcus</taxon>
    </lineage>
</organism>
<feature type="domain" description="Histidine kinase" evidence="16">
    <location>
        <begin position="333"/>
        <end position="558"/>
    </location>
</feature>
<comment type="catalytic activity">
    <reaction evidence="1">
        <text>ATP + protein L-histidine = ADP + protein N-phospho-L-histidine.</text>
        <dbReference type="EC" id="2.7.13.3"/>
    </reaction>
</comment>
<dbReference type="PROSITE" id="PS50894">
    <property type="entry name" value="HPT"/>
    <property type="match status" value="1"/>
</dbReference>
<sequence>MRLSRLSVVFSVALLVMIAINGSFTLLVAQSHRLLSQTQEHRQRALTLVQGLREESQMLGRLVALYANTGDPRFLLYYYDILGIREGEKPALPHKSPMIYWGKVIAGEVEHGLPTDGTFQSLRDRMRSLGLNSTELEALNAVLAANESLKELEQIAFAATQGLYDPKAKSFVSDGEPDPAFALELINGQTYNKAWLRLSEAIESLLTLVDARTGDELAHARARLQDWIWASSIGFLLMIVFVGFGIRIIATHVLRPVKGLRTTAGQLAEGHYDARAGNLGGVEELRVLAAILDDMARAISADIRHREAVQAELEAARAKAEAATLAKSRFLANMSHEIRTPMNAVIGMLHLALGTQLSGQQRDYLTKSQSAAKSLLGILNDVLDFSKVEADRLELDLAPFQLEQIVGEALLLVQQRAQEKEVELLFDAGGLWLIREGGELVGDALRLRQILANLLSNAVKFTDQGHVRLVLERRHEDAGQVVIHFAVEDTGIGISDEQQARLFKEFTQADGSTTRKYGGTGLGLVISKRLVELMGGRMEVRSLPGRGSTFAFELAFKRPAATPTAAQLPPALSSLRALVVDDYPAARAVLTGLLSQLSIQRIDQCSNGRCAVDHVADAWAKGTPYDLLILDWLMPGMDGDAVLEALRARGVPAPKATIIVSAFDLSGIREHAQDLGATDFIGKPIMPRALLDRLKEGAKIESRSTHFSHADPSLDLQGMRVLLVEDNSLNQQLASELMRKRGVDVDVANNGAEALDRLAMLPPEHYALVLMDLQMPVMDGYQATERLRAHPRYEHLPIVAMTAHAMSDERERGLALGMQGYLAKPFEPEALYAILAEYQVAGADASIPQAPPPPPDRASQSDDLPHIPGLDTRQGLMHVGGNRSLYLDLLRSFATQHRDAQARLDGDLDRRDWESMRRYVHTAKGLAGTLGMDAVAARALELERAAKAADLRTPTKLRDFIRALEPILRGLRALEPASPAAPASVSASSGDAAEQIERIRALLAEGDIEATDLWQAHSGSIATLLPVATMQRISRAMERFDFDNALALLDSLDERTKGG</sequence>
<evidence type="ECO:0000256" key="13">
    <source>
        <dbReference type="PROSITE-ProRule" id="PRU00169"/>
    </source>
</evidence>
<comment type="caution">
    <text evidence="20">The sequence shown here is derived from an EMBL/GenBank/DDBJ whole genome shotgun (WGS) entry which is preliminary data.</text>
</comment>
<keyword evidence="15" id="KW-0812">Transmembrane</keyword>
<dbReference type="Gene3D" id="3.40.50.2300">
    <property type="match status" value="2"/>
</dbReference>
<evidence type="ECO:0000256" key="3">
    <source>
        <dbReference type="ARBA" id="ARBA00012438"/>
    </source>
</evidence>
<feature type="modified residue" description="Phosphohistidine" evidence="12">
    <location>
        <position position="921"/>
    </location>
</feature>
<name>A0A6M0K282_9GAMM</name>
<evidence type="ECO:0000313" key="20">
    <source>
        <dbReference type="EMBL" id="NEV63862.1"/>
    </source>
</evidence>
<dbReference type="Pfam" id="PF00512">
    <property type="entry name" value="HisKA"/>
    <property type="match status" value="1"/>
</dbReference>
<dbReference type="GO" id="GO:0000155">
    <property type="term" value="F:phosphorelay sensor kinase activity"/>
    <property type="evidence" value="ECO:0007669"/>
    <property type="project" value="InterPro"/>
</dbReference>
<accession>A0A6M0K282</accession>
<dbReference type="GO" id="GO:0005886">
    <property type="term" value="C:plasma membrane"/>
    <property type="evidence" value="ECO:0007669"/>
    <property type="project" value="UniProtKB-SubCell"/>
</dbReference>
<evidence type="ECO:0000256" key="9">
    <source>
        <dbReference type="ARBA" id="ARBA00023012"/>
    </source>
</evidence>
<dbReference type="PROSITE" id="PS50110">
    <property type="entry name" value="RESPONSE_REGULATORY"/>
    <property type="match status" value="2"/>
</dbReference>
<dbReference type="PROSITE" id="PS50885">
    <property type="entry name" value="HAMP"/>
    <property type="match status" value="1"/>
</dbReference>
<dbReference type="Pfam" id="PF00072">
    <property type="entry name" value="Response_reg"/>
    <property type="match status" value="2"/>
</dbReference>
<evidence type="ECO:0000256" key="14">
    <source>
        <dbReference type="SAM" id="MobiDB-lite"/>
    </source>
</evidence>
<dbReference type="GO" id="GO:0005524">
    <property type="term" value="F:ATP binding"/>
    <property type="evidence" value="ECO:0007669"/>
    <property type="project" value="UniProtKB-KW"/>
</dbReference>
<keyword evidence="5" id="KW-0808">Transferase</keyword>
<dbReference type="SMART" id="SM00304">
    <property type="entry name" value="HAMP"/>
    <property type="match status" value="1"/>
</dbReference>
<evidence type="ECO:0000259" key="17">
    <source>
        <dbReference type="PROSITE" id="PS50110"/>
    </source>
</evidence>
<dbReference type="InterPro" id="IPR008207">
    <property type="entry name" value="Sig_transdc_His_kin_Hpt_dom"/>
</dbReference>
<feature type="modified residue" description="4-aspartylphosphate" evidence="13">
    <location>
        <position position="772"/>
    </location>
</feature>
<evidence type="ECO:0000256" key="11">
    <source>
        <dbReference type="ARBA" id="ARBA00068150"/>
    </source>
</evidence>
<dbReference type="PROSITE" id="PS50109">
    <property type="entry name" value="HIS_KIN"/>
    <property type="match status" value="1"/>
</dbReference>
<dbReference type="Gene3D" id="3.30.565.10">
    <property type="entry name" value="Histidine kinase-like ATPase, C-terminal domain"/>
    <property type="match status" value="1"/>
</dbReference>
<evidence type="ECO:0000313" key="21">
    <source>
        <dbReference type="Proteomes" id="UP000483379"/>
    </source>
</evidence>
<comment type="subunit">
    <text evidence="10">At low DSF concentrations, interacts with RpfF.</text>
</comment>
<dbReference type="InterPro" id="IPR003660">
    <property type="entry name" value="HAMP_dom"/>
</dbReference>
<dbReference type="CDD" id="cd00082">
    <property type="entry name" value="HisKA"/>
    <property type="match status" value="1"/>
</dbReference>
<evidence type="ECO:0000256" key="4">
    <source>
        <dbReference type="ARBA" id="ARBA00022553"/>
    </source>
</evidence>
<keyword evidence="15" id="KW-1133">Transmembrane helix</keyword>
<dbReference type="Proteomes" id="UP000483379">
    <property type="component" value="Unassembled WGS sequence"/>
</dbReference>
<dbReference type="InterPro" id="IPR036641">
    <property type="entry name" value="HPT_dom_sf"/>
</dbReference>
<dbReference type="FunFam" id="3.30.565.10:FF:000010">
    <property type="entry name" value="Sensor histidine kinase RcsC"/>
    <property type="match status" value="1"/>
</dbReference>
<evidence type="ECO:0000259" key="18">
    <source>
        <dbReference type="PROSITE" id="PS50885"/>
    </source>
</evidence>
<dbReference type="Gene3D" id="1.10.287.130">
    <property type="match status" value="1"/>
</dbReference>
<keyword evidence="21" id="KW-1185">Reference proteome</keyword>
<dbReference type="PRINTS" id="PR00344">
    <property type="entry name" value="BCTRLSENSOR"/>
</dbReference>
<keyword evidence="8" id="KW-0067">ATP-binding</keyword>
<evidence type="ECO:0000256" key="5">
    <source>
        <dbReference type="ARBA" id="ARBA00022679"/>
    </source>
</evidence>
<dbReference type="InterPro" id="IPR005467">
    <property type="entry name" value="His_kinase_dom"/>
</dbReference>
<dbReference type="Pfam" id="PF01627">
    <property type="entry name" value="Hpt"/>
    <property type="match status" value="1"/>
</dbReference>
<dbReference type="PANTHER" id="PTHR45339">
    <property type="entry name" value="HYBRID SIGNAL TRANSDUCTION HISTIDINE KINASE J"/>
    <property type="match status" value="1"/>
</dbReference>
<dbReference type="CDD" id="cd16922">
    <property type="entry name" value="HATPase_EvgS-ArcB-TorS-like"/>
    <property type="match status" value="1"/>
</dbReference>
<evidence type="ECO:0000256" key="6">
    <source>
        <dbReference type="ARBA" id="ARBA00022741"/>
    </source>
</evidence>
<protein>
    <recommendedName>
        <fullName evidence="11">Sensory/regulatory protein RpfC</fullName>
        <ecNumber evidence="3">2.7.13.3</ecNumber>
    </recommendedName>
</protein>
<dbReference type="Gene3D" id="1.20.120.160">
    <property type="entry name" value="HPT domain"/>
    <property type="match status" value="1"/>
</dbReference>
<dbReference type="SUPFAM" id="SSF55874">
    <property type="entry name" value="ATPase domain of HSP90 chaperone/DNA topoisomerase II/histidine kinase"/>
    <property type="match status" value="1"/>
</dbReference>
<evidence type="ECO:0000259" key="16">
    <source>
        <dbReference type="PROSITE" id="PS50109"/>
    </source>
</evidence>
<feature type="domain" description="HAMP" evidence="18">
    <location>
        <begin position="251"/>
        <end position="304"/>
    </location>
</feature>
<evidence type="ECO:0000256" key="12">
    <source>
        <dbReference type="PROSITE-ProRule" id="PRU00110"/>
    </source>
</evidence>
<evidence type="ECO:0000256" key="15">
    <source>
        <dbReference type="SAM" id="Phobius"/>
    </source>
</evidence>
<dbReference type="InterPro" id="IPR003594">
    <property type="entry name" value="HATPase_dom"/>
</dbReference>
<proteinExistence type="predicted"/>
<dbReference type="CDD" id="cd17546">
    <property type="entry name" value="REC_hyHK_CKI1_RcsC-like"/>
    <property type="match status" value="1"/>
</dbReference>
<evidence type="ECO:0000256" key="10">
    <source>
        <dbReference type="ARBA" id="ARBA00064003"/>
    </source>
</evidence>
<feature type="region of interest" description="Disordered" evidence="14">
    <location>
        <begin position="845"/>
        <end position="873"/>
    </location>
</feature>
<dbReference type="PANTHER" id="PTHR45339:SF5">
    <property type="entry name" value="HISTIDINE KINASE"/>
    <property type="match status" value="1"/>
</dbReference>
<dbReference type="RefSeq" id="WP_164454325.1">
    <property type="nucleotide sequence ID" value="NZ_JAAIJQ010000065.1"/>
</dbReference>
<evidence type="ECO:0000256" key="1">
    <source>
        <dbReference type="ARBA" id="ARBA00000085"/>
    </source>
</evidence>
<evidence type="ECO:0000259" key="19">
    <source>
        <dbReference type="PROSITE" id="PS50894"/>
    </source>
</evidence>
<dbReference type="InterPro" id="IPR011006">
    <property type="entry name" value="CheY-like_superfamily"/>
</dbReference>
<keyword evidence="15" id="KW-0472">Membrane</keyword>
<gene>
    <name evidence="20" type="ORF">G3446_18550</name>
</gene>
<evidence type="ECO:0000256" key="7">
    <source>
        <dbReference type="ARBA" id="ARBA00022777"/>
    </source>
</evidence>
<dbReference type="Gene3D" id="6.10.340.10">
    <property type="match status" value="1"/>
</dbReference>
<evidence type="ECO:0000256" key="8">
    <source>
        <dbReference type="ARBA" id="ARBA00022840"/>
    </source>
</evidence>
<comment type="subcellular location">
    <subcellularLocation>
        <location evidence="2">Membrane</location>
    </subcellularLocation>
</comment>
<dbReference type="SUPFAM" id="SSF52172">
    <property type="entry name" value="CheY-like"/>
    <property type="match status" value="2"/>
</dbReference>
<dbReference type="EC" id="2.7.13.3" evidence="3"/>
<dbReference type="SUPFAM" id="SSF47384">
    <property type="entry name" value="Homodimeric domain of signal transducing histidine kinase"/>
    <property type="match status" value="1"/>
</dbReference>
<keyword evidence="9" id="KW-0902">Two-component regulatory system</keyword>
<dbReference type="SMART" id="SM00448">
    <property type="entry name" value="REC"/>
    <property type="match status" value="2"/>
</dbReference>
<dbReference type="SMART" id="SM00388">
    <property type="entry name" value="HisKA"/>
    <property type="match status" value="1"/>
</dbReference>
<dbReference type="InterPro" id="IPR036890">
    <property type="entry name" value="HATPase_C_sf"/>
</dbReference>
<dbReference type="EMBL" id="JAAIJQ010000065">
    <property type="protein sequence ID" value="NEV63862.1"/>
    <property type="molecule type" value="Genomic_DNA"/>
</dbReference>
<dbReference type="SUPFAM" id="SSF47226">
    <property type="entry name" value="Histidine-containing phosphotransfer domain, HPT domain"/>
    <property type="match status" value="1"/>
</dbReference>
<dbReference type="FunFam" id="1.10.287.130:FF:000002">
    <property type="entry name" value="Two-component osmosensing histidine kinase"/>
    <property type="match status" value="1"/>
</dbReference>
<feature type="domain" description="Response regulatory" evidence="17">
    <location>
        <begin position="720"/>
        <end position="839"/>
    </location>
</feature>
<feature type="transmembrane region" description="Helical" evidence="15">
    <location>
        <begin position="6"/>
        <end position="29"/>
    </location>
</feature>
<dbReference type="Pfam" id="PF02518">
    <property type="entry name" value="HATPase_c"/>
    <property type="match status" value="1"/>
</dbReference>
<dbReference type="AlphaFoldDB" id="A0A6M0K282"/>
<dbReference type="InterPro" id="IPR036097">
    <property type="entry name" value="HisK_dim/P_sf"/>
</dbReference>
<keyword evidence="4 13" id="KW-0597">Phosphoprotein</keyword>
<feature type="modified residue" description="4-aspartylphosphate" evidence="13">
    <location>
        <position position="631"/>
    </location>
</feature>
<dbReference type="InterPro" id="IPR003661">
    <property type="entry name" value="HisK_dim/P_dom"/>
</dbReference>
<dbReference type="InterPro" id="IPR004358">
    <property type="entry name" value="Sig_transdc_His_kin-like_C"/>
</dbReference>
<keyword evidence="7" id="KW-0418">Kinase</keyword>
<keyword evidence="6" id="KW-0547">Nucleotide-binding</keyword>
<dbReference type="SMART" id="SM00387">
    <property type="entry name" value="HATPase_c"/>
    <property type="match status" value="1"/>
</dbReference>
<feature type="domain" description="HPt" evidence="19">
    <location>
        <begin position="882"/>
        <end position="978"/>
    </location>
</feature>
<dbReference type="InterPro" id="IPR001789">
    <property type="entry name" value="Sig_transdc_resp-reg_receiver"/>
</dbReference>
<feature type="domain" description="Response regulatory" evidence="17">
    <location>
        <begin position="576"/>
        <end position="698"/>
    </location>
</feature>
<evidence type="ECO:0000256" key="2">
    <source>
        <dbReference type="ARBA" id="ARBA00004370"/>
    </source>
</evidence>